<proteinExistence type="predicted"/>
<accession>A0ACD5U338</accession>
<name>A0ACD5U338_AVESA</name>
<sequence>MPTEARLRGGERWRGWTAAYGGKLEQGLKARRRQGSARVDDIPGGGGAAHGRRPRGRGALGGGHWLQARMAGRGRKTGGVALAGRRGRRQLVGRGQGDRGEDGVGITRKGTRGYRERAVRGGGPGSGCAALGVFSHAMALNPLLNNAHYDVQHRAYKMSEKRQELQPLRLRYHEVSSGKMPYDARYTPYIQQLVLLPFIHMVTRSTPAFNPAAITALVDRWRPETHTFHLRTCETKITLQDMSMILALPIEGNPVCMSSDSDGWREEMVSLIGKEPPEAINKKGEKLRVAAGATFTWIIQNFKICPEDADEETIKTYTCVYVWYIITRTLFPDSSGDRAQWHWLKLLGFFDSTFSWGSAALAWLYRQLDDACLRSSADSGIGGCLLLLSVWSWERFSIGRPRLLSFNPYIDNDNNYLLPTWAYKWDVVSEPPTDPLEAYKRYTNEFDTITMDQVTWEPYGRGDRFVVLEDYRLNPICLRESRLWLMRCPMVCMWAVEYHQPHRFMTQFGLDRKKQRKEKDWPKLHRKHLEKFRRCVTEARKAKGAQDRPFNRDAFNNYIAWFVDNARVEIYPRAFRDSVLEEPLVFDELSTEQYNIMVREGRQTEFAPLVNFVRDHVRKSADACEDASDTYPRGEKGEGLFREFVKKQGQRLRRLSNLLGCRDPEVATPSASRSNTPEGDNSGDHHSTSEDEANTPEPQDEESVPDEMTLGNYTRYKPQDEESVPDEMTLGNYTRYKVHERSDYMFKPRQPKKPYTPNPSMTKTKKPKNPYRLEVEDEEEPRRRKMPTRRGRGGKTTRGK</sequence>
<protein>
    <submittedName>
        <fullName evidence="1">Uncharacterized protein</fullName>
    </submittedName>
</protein>
<evidence type="ECO:0000313" key="2">
    <source>
        <dbReference type="Proteomes" id="UP001732700"/>
    </source>
</evidence>
<dbReference type="Proteomes" id="UP001732700">
    <property type="component" value="Chromosome 1D"/>
</dbReference>
<keyword evidence="2" id="KW-1185">Reference proteome</keyword>
<evidence type="ECO:0000313" key="1">
    <source>
        <dbReference type="EnsemblPlants" id="AVESA.00010b.r2.1DG0168650.1.CDS"/>
    </source>
</evidence>
<dbReference type="EnsemblPlants" id="AVESA.00010b.r2.1DG0168650.1">
    <property type="protein sequence ID" value="AVESA.00010b.r2.1DG0168650.1.CDS"/>
    <property type="gene ID" value="AVESA.00010b.r2.1DG0168650"/>
</dbReference>
<reference evidence="1" key="2">
    <citation type="submission" date="2025-09" db="UniProtKB">
        <authorList>
            <consortium name="EnsemblPlants"/>
        </authorList>
    </citation>
    <scope>IDENTIFICATION</scope>
</reference>
<reference evidence="1" key="1">
    <citation type="submission" date="2021-05" db="EMBL/GenBank/DDBJ databases">
        <authorList>
            <person name="Scholz U."/>
            <person name="Mascher M."/>
            <person name="Fiebig A."/>
        </authorList>
    </citation>
    <scope>NUCLEOTIDE SEQUENCE [LARGE SCALE GENOMIC DNA]</scope>
</reference>
<organism evidence="1 2">
    <name type="scientific">Avena sativa</name>
    <name type="common">Oat</name>
    <dbReference type="NCBI Taxonomy" id="4498"/>
    <lineage>
        <taxon>Eukaryota</taxon>
        <taxon>Viridiplantae</taxon>
        <taxon>Streptophyta</taxon>
        <taxon>Embryophyta</taxon>
        <taxon>Tracheophyta</taxon>
        <taxon>Spermatophyta</taxon>
        <taxon>Magnoliopsida</taxon>
        <taxon>Liliopsida</taxon>
        <taxon>Poales</taxon>
        <taxon>Poaceae</taxon>
        <taxon>BOP clade</taxon>
        <taxon>Pooideae</taxon>
        <taxon>Poodae</taxon>
        <taxon>Poeae</taxon>
        <taxon>Poeae Chloroplast Group 1 (Aveneae type)</taxon>
        <taxon>Aveninae</taxon>
        <taxon>Avena</taxon>
    </lineage>
</organism>